<dbReference type="Proteomes" id="UP001631969">
    <property type="component" value="Unassembled WGS sequence"/>
</dbReference>
<comment type="caution">
    <text evidence="1">The sequence shown here is derived from an EMBL/GenBank/DDBJ whole genome shotgun (WGS) entry which is preliminary data.</text>
</comment>
<keyword evidence="2" id="KW-1185">Reference proteome</keyword>
<evidence type="ECO:0000313" key="2">
    <source>
        <dbReference type="Proteomes" id="UP001631969"/>
    </source>
</evidence>
<organism evidence="1 2">
    <name type="scientific">Paenibacillus mesotrionivorans</name>
    <dbReference type="NCBI Taxonomy" id="3160968"/>
    <lineage>
        <taxon>Bacteria</taxon>
        <taxon>Bacillati</taxon>
        <taxon>Bacillota</taxon>
        <taxon>Bacilli</taxon>
        <taxon>Bacillales</taxon>
        <taxon>Paenibacillaceae</taxon>
        <taxon>Paenibacillus</taxon>
    </lineage>
</organism>
<protein>
    <submittedName>
        <fullName evidence="1">Glycoside hydrolase family 105 protein</fullName>
    </submittedName>
</protein>
<gene>
    <name evidence="1" type="ORF">ACI1P1_15835</name>
</gene>
<reference evidence="1" key="1">
    <citation type="submission" date="2024-12" db="EMBL/GenBank/DDBJ databases">
        <authorList>
            <person name="Wu N."/>
        </authorList>
    </citation>
    <scope>NUCLEOTIDE SEQUENCE</scope>
    <source>
        <strain evidence="1">P15</strain>
    </source>
</reference>
<name>A0ACC7NYA9_9BACL</name>
<proteinExistence type="predicted"/>
<accession>A0ACC7NYA9</accession>
<dbReference type="EMBL" id="JBJURJ010000009">
    <property type="protein sequence ID" value="MFM9329766.1"/>
    <property type="molecule type" value="Genomic_DNA"/>
</dbReference>
<sequence length="725" mass="81160">MDYIHEMDSIARSSGGSTEKVLETIANRYIGANPQEPPVYRVHDVASFRRQEDCRYDMNLGRRWPDIRDGQYVYAWGKLWCAQEGELPFAVSCYGPVKVFVNGSRQFASNLNDDVFPERRAVFRARVVKGWNHLVLEFTATGTGCGAVFGTGSVKGAPMHFLSPGPDRAGREGWIYSEPQDEPWTAELGQLEEQSTGGLEWYPRPEWSEQERAAGSFSRILGGEAGDTAFAWTGLCCSRAGGSRLDLTGEASGAFEVYVNSREYYRSPEDQEGAFRVPLELDGGGHKLVVRSVCPGGGRWDFRLNAPGADTGVQLEMPYPVEGLPDTWLYLGPFAPGQAPAVEAVARLDVLFGPEGSKRFWRADLPDAAVRPYLETALYGKWNYPLGVTLYGILKTGEELEKSHLLDYAADHIEQCTALHEYAMWDTEQYGAPGINHQLAMIDSLDDCGSFGAAMLTAHAARPLTGARETAAHIAHYISHVQDRLSDGALYRVKGTTDFMAGTMWCDDLYMSTPFLGKYYALTGELSYLEDAARQFLLYKERMYIPEQQIMHHVFDHKFGKPNGVPWGRGNGWVLFSLTEILELMPVEHELYQPLLVFFRELCQGYLRLQGPEGLWHQVLTDHSSYQEASCTSMFIYAYSRGIRFGWLEETDAYAAAALRAWQALMELCIDRQGNVYGVCRGSGYSFNKYYYKDQLGWQLNDTHGIGIVLLAGIECLKLARTGSR</sequence>
<evidence type="ECO:0000313" key="1">
    <source>
        <dbReference type="EMBL" id="MFM9329766.1"/>
    </source>
</evidence>
<keyword evidence="1" id="KW-0378">Hydrolase</keyword>